<gene>
    <name evidence="1" type="ORF">O1611_g6529</name>
</gene>
<reference evidence="1" key="1">
    <citation type="submission" date="2022-12" db="EMBL/GenBank/DDBJ databases">
        <title>Genome Sequence of Lasiodiplodia mahajangana.</title>
        <authorList>
            <person name="Buettner E."/>
        </authorList>
    </citation>
    <scope>NUCLEOTIDE SEQUENCE</scope>
    <source>
        <strain evidence="1">VT137</strain>
    </source>
</reference>
<name>A0ACC2JIQ6_9PEZI</name>
<dbReference type="EMBL" id="JAPUUL010001555">
    <property type="protein sequence ID" value="KAJ8127108.1"/>
    <property type="molecule type" value="Genomic_DNA"/>
</dbReference>
<protein>
    <submittedName>
        <fullName evidence="1">Uncharacterized protein</fullName>
    </submittedName>
</protein>
<sequence length="95" mass="10311">MEDAKNRGSSVLGSLALQQIPRFARTIEDVDTLLPSGRETRVHSAAPPSLQIRYIKIDDIGSGRFGPVAKAVDVDSGRLMAVKILQRPAKMPAQE</sequence>
<evidence type="ECO:0000313" key="2">
    <source>
        <dbReference type="Proteomes" id="UP001153332"/>
    </source>
</evidence>
<organism evidence="1 2">
    <name type="scientific">Lasiodiplodia mahajangana</name>
    <dbReference type="NCBI Taxonomy" id="1108764"/>
    <lineage>
        <taxon>Eukaryota</taxon>
        <taxon>Fungi</taxon>
        <taxon>Dikarya</taxon>
        <taxon>Ascomycota</taxon>
        <taxon>Pezizomycotina</taxon>
        <taxon>Dothideomycetes</taxon>
        <taxon>Dothideomycetes incertae sedis</taxon>
        <taxon>Botryosphaeriales</taxon>
        <taxon>Botryosphaeriaceae</taxon>
        <taxon>Lasiodiplodia</taxon>
    </lineage>
</organism>
<dbReference type="Proteomes" id="UP001153332">
    <property type="component" value="Unassembled WGS sequence"/>
</dbReference>
<accession>A0ACC2JIQ6</accession>
<proteinExistence type="predicted"/>
<keyword evidence="2" id="KW-1185">Reference proteome</keyword>
<evidence type="ECO:0000313" key="1">
    <source>
        <dbReference type="EMBL" id="KAJ8127108.1"/>
    </source>
</evidence>
<comment type="caution">
    <text evidence="1">The sequence shown here is derived from an EMBL/GenBank/DDBJ whole genome shotgun (WGS) entry which is preliminary data.</text>
</comment>